<accession>A0A1E3W2I4</accession>
<gene>
    <name evidence="2" type="ORF">AUC69_07870</name>
</gene>
<dbReference type="EMBL" id="LPWF01000015">
    <property type="protein sequence ID" value="ODS00006.1"/>
    <property type="molecule type" value="Genomic_DNA"/>
</dbReference>
<evidence type="ECO:0000256" key="1">
    <source>
        <dbReference type="SAM" id="MobiDB-lite"/>
    </source>
</evidence>
<feature type="region of interest" description="Disordered" evidence="1">
    <location>
        <begin position="1"/>
        <end position="21"/>
    </location>
</feature>
<keyword evidence="3" id="KW-1185">Reference proteome</keyword>
<feature type="compositionally biased region" description="Polar residues" evidence="1">
    <location>
        <begin position="1"/>
        <end position="14"/>
    </location>
</feature>
<evidence type="ECO:0000313" key="2">
    <source>
        <dbReference type="EMBL" id="ODS00006.1"/>
    </source>
</evidence>
<organism evidence="2 3">
    <name type="scientific">Methyloceanibacter superfactus</name>
    <dbReference type="NCBI Taxonomy" id="1774969"/>
    <lineage>
        <taxon>Bacteria</taxon>
        <taxon>Pseudomonadati</taxon>
        <taxon>Pseudomonadota</taxon>
        <taxon>Alphaproteobacteria</taxon>
        <taxon>Hyphomicrobiales</taxon>
        <taxon>Hyphomicrobiaceae</taxon>
        <taxon>Methyloceanibacter</taxon>
    </lineage>
</organism>
<protein>
    <submittedName>
        <fullName evidence="2">Uncharacterized protein</fullName>
    </submittedName>
</protein>
<name>A0A1E3W2I4_9HYPH</name>
<dbReference type="AlphaFoldDB" id="A0A1E3W2I4"/>
<dbReference type="Proteomes" id="UP000094472">
    <property type="component" value="Unassembled WGS sequence"/>
</dbReference>
<proteinExistence type="predicted"/>
<evidence type="ECO:0000313" key="3">
    <source>
        <dbReference type="Proteomes" id="UP000094472"/>
    </source>
</evidence>
<sequence length="65" mass="7132">MTTPRNVDTVQVTPTPRGPNKDMTVNFVCGDEHFTFQLSEYVASQLLEKLQGAGPRPVSPVTKLS</sequence>
<reference evidence="2 3" key="1">
    <citation type="journal article" date="2016" name="Environ. Microbiol.">
        <title>New Methyloceanibacter diversity from North Sea sediments includes methanotroph containing solely the soluble methane monooxygenase.</title>
        <authorList>
            <person name="Vekeman B."/>
            <person name="Kerckhof F.M."/>
            <person name="Cremers G."/>
            <person name="de Vos P."/>
            <person name="Vandamme P."/>
            <person name="Boon N."/>
            <person name="Op den Camp H.J."/>
            <person name="Heylen K."/>
        </authorList>
    </citation>
    <scope>NUCLEOTIDE SEQUENCE [LARGE SCALE GENOMIC DNA]</scope>
    <source>
        <strain evidence="2 3">R-67175</strain>
    </source>
</reference>
<dbReference type="RefSeq" id="WP_069441102.1">
    <property type="nucleotide sequence ID" value="NZ_LPWF01000015.1"/>
</dbReference>
<comment type="caution">
    <text evidence="2">The sequence shown here is derived from an EMBL/GenBank/DDBJ whole genome shotgun (WGS) entry which is preliminary data.</text>
</comment>